<dbReference type="AlphaFoldDB" id="A0A917CYJ7"/>
<organism evidence="1 2">
    <name type="scientific">Marinicella pacifica</name>
    <dbReference type="NCBI Taxonomy" id="1171543"/>
    <lineage>
        <taxon>Bacteria</taxon>
        <taxon>Pseudomonadati</taxon>
        <taxon>Pseudomonadota</taxon>
        <taxon>Gammaproteobacteria</taxon>
        <taxon>Lysobacterales</taxon>
        <taxon>Marinicellaceae</taxon>
        <taxon>Marinicella</taxon>
    </lineage>
</organism>
<evidence type="ECO:0000313" key="1">
    <source>
        <dbReference type="EMBL" id="GGG02506.1"/>
    </source>
</evidence>
<accession>A0A917CYJ7</accession>
<dbReference type="PANTHER" id="PTHR40266:SF2">
    <property type="entry name" value="TOXIN HIGB-1"/>
    <property type="match status" value="1"/>
</dbReference>
<reference evidence="1" key="1">
    <citation type="journal article" date="2014" name="Int. J. Syst. Evol. Microbiol.">
        <title>Complete genome sequence of Corynebacterium casei LMG S-19264T (=DSM 44701T), isolated from a smear-ripened cheese.</title>
        <authorList>
            <consortium name="US DOE Joint Genome Institute (JGI-PGF)"/>
            <person name="Walter F."/>
            <person name="Albersmeier A."/>
            <person name="Kalinowski J."/>
            <person name="Ruckert C."/>
        </authorList>
    </citation>
    <scope>NUCLEOTIDE SEQUENCE</scope>
    <source>
        <strain evidence="1">CGMCC 1.12181</strain>
    </source>
</reference>
<dbReference type="Gene3D" id="3.30.2310.20">
    <property type="entry name" value="RelE-like"/>
    <property type="match status" value="1"/>
</dbReference>
<comment type="caution">
    <text evidence="1">The sequence shown here is derived from an EMBL/GenBank/DDBJ whole genome shotgun (WGS) entry which is preliminary data.</text>
</comment>
<dbReference type="Pfam" id="PF05015">
    <property type="entry name" value="HigB-like_toxin"/>
    <property type="match status" value="1"/>
</dbReference>
<dbReference type="EMBL" id="BMEO01000017">
    <property type="protein sequence ID" value="GGG02506.1"/>
    <property type="molecule type" value="Genomic_DNA"/>
</dbReference>
<proteinExistence type="predicted"/>
<dbReference type="InterPro" id="IPR035093">
    <property type="entry name" value="RelE/ParE_toxin_dom_sf"/>
</dbReference>
<gene>
    <name evidence="1" type="ORF">GCM10011365_24620</name>
</gene>
<dbReference type="InterPro" id="IPR007711">
    <property type="entry name" value="HigB-1"/>
</dbReference>
<dbReference type="Proteomes" id="UP000605253">
    <property type="component" value="Unassembled WGS sequence"/>
</dbReference>
<keyword evidence="2" id="KW-1185">Reference proteome</keyword>
<sequence length="96" mass="11185">MISCIMIKSFRCKRTQKLAEGHRVADFVNFESVARRKLRMLSAAVELKDLRSPPGNRLEKLSGDRVGQYSIRINRQFRICFVWNDGACHVEITDYH</sequence>
<dbReference type="PANTHER" id="PTHR40266">
    <property type="entry name" value="TOXIN HIGB-1"/>
    <property type="match status" value="1"/>
</dbReference>
<evidence type="ECO:0000313" key="2">
    <source>
        <dbReference type="Proteomes" id="UP000605253"/>
    </source>
</evidence>
<name>A0A917CYJ7_9GAMM</name>
<reference evidence="1" key="2">
    <citation type="submission" date="2020-09" db="EMBL/GenBank/DDBJ databases">
        <authorList>
            <person name="Sun Q."/>
            <person name="Zhou Y."/>
        </authorList>
    </citation>
    <scope>NUCLEOTIDE SEQUENCE</scope>
    <source>
        <strain evidence="1">CGMCC 1.12181</strain>
    </source>
</reference>
<dbReference type="SUPFAM" id="SSF143011">
    <property type="entry name" value="RelE-like"/>
    <property type="match status" value="1"/>
</dbReference>
<protein>
    <submittedName>
        <fullName evidence="1">Killer protein</fullName>
    </submittedName>
</protein>